<feature type="transmembrane region" description="Helical" evidence="8">
    <location>
        <begin position="288"/>
        <end position="308"/>
    </location>
</feature>
<evidence type="ECO:0000259" key="10">
    <source>
        <dbReference type="PROSITE" id="PS50850"/>
    </source>
</evidence>
<dbReference type="Gene3D" id="1.20.1720.10">
    <property type="entry name" value="Multidrug resistance protein D"/>
    <property type="match status" value="1"/>
</dbReference>
<comment type="caution">
    <text evidence="11">The sequence shown here is derived from an EMBL/GenBank/DDBJ whole genome shotgun (WGS) entry which is preliminary data.</text>
</comment>
<dbReference type="RefSeq" id="WP_051140206.1">
    <property type="nucleotide sequence ID" value="NZ_CP012914.1"/>
</dbReference>
<dbReference type="InterPro" id="IPR020846">
    <property type="entry name" value="MFS_dom"/>
</dbReference>
<keyword evidence="12" id="KW-1185">Reference proteome</keyword>
<comment type="subcellular location">
    <subcellularLocation>
        <location evidence="8">Cell inner membrane</location>
        <topology evidence="8">Multi-pass membrane protein</topology>
    </subcellularLocation>
    <subcellularLocation>
        <location evidence="1">Cell membrane</location>
        <topology evidence="1">Multi-pass membrane protein</topology>
    </subcellularLocation>
</comment>
<dbReference type="SUPFAM" id="SSF103473">
    <property type="entry name" value="MFS general substrate transporter"/>
    <property type="match status" value="1"/>
</dbReference>
<keyword evidence="6 8" id="KW-1133">Transmembrane helix</keyword>
<dbReference type="GeneID" id="56448320"/>
<feature type="region of interest" description="Disordered" evidence="9">
    <location>
        <begin position="437"/>
        <end position="464"/>
    </location>
</feature>
<evidence type="ECO:0000256" key="2">
    <source>
        <dbReference type="ARBA" id="ARBA00006236"/>
    </source>
</evidence>
<dbReference type="PANTHER" id="PTHR23502">
    <property type="entry name" value="MAJOR FACILITATOR SUPERFAMILY"/>
    <property type="match status" value="1"/>
</dbReference>
<feature type="transmembrane region" description="Helical" evidence="8">
    <location>
        <begin position="222"/>
        <end position="245"/>
    </location>
</feature>
<dbReference type="InterPro" id="IPR036259">
    <property type="entry name" value="MFS_trans_sf"/>
</dbReference>
<dbReference type="CDD" id="cd17320">
    <property type="entry name" value="MFS_MdfA_MDR_like"/>
    <property type="match status" value="1"/>
</dbReference>
<accession>A0ABU4P9C9</accession>
<evidence type="ECO:0000256" key="3">
    <source>
        <dbReference type="ARBA" id="ARBA00022448"/>
    </source>
</evidence>
<reference evidence="11 12" key="1">
    <citation type="submission" date="2023-11" db="EMBL/GenBank/DDBJ databases">
        <title>MicrobeMod: A computational toolkit for identifying prokaryotic methylation and restriction-modification with nanopore sequencing.</title>
        <authorList>
            <person name="Crits-Christoph A."/>
            <person name="Kang S.C."/>
            <person name="Lee H."/>
            <person name="Ostrov N."/>
        </authorList>
    </citation>
    <scope>NUCLEOTIDE SEQUENCE [LARGE SCALE GENOMIC DNA]</scope>
    <source>
        <strain evidence="11 12">ATCC 29145</strain>
    </source>
</reference>
<feature type="transmembrane region" description="Helical" evidence="8">
    <location>
        <begin position="378"/>
        <end position="397"/>
    </location>
</feature>
<evidence type="ECO:0000256" key="6">
    <source>
        <dbReference type="ARBA" id="ARBA00022989"/>
    </source>
</evidence>
<dbReference type="InterPro" id="IPR004812">
    <property type="entry name" value="Efflux_drug-R_Bcr/CmlA"/>
</dbReference>
<keyword evidence="3 8" id="KW-0813">Transport</keyword>
<evidence type="ECO:0000256" key="8">
    <source>
        <dbReference type="RuleBase" id="RU365088"/>
    </source>
</evidence>
<name>A0ABU4P9C9_AZOBR</name>
<evidence type="ECO:0000313" key="12">
    <source>
        <dbReference type="Proteomes" id="UP001277471"/>
    </source>
</evidence>
<feature type="transmembrane region" description="Helical" evidence="8">
    <location>
        <begin position="142"/>
        <end position="164"/>
    </location>
</feature>
<feature type="transmembrane region" description="Helical" evidence="8">
    <location>
        <begin position="170"/>
        <end position="191"/>
    </location>
</feature>
<feature type="transmembrane region" description="Helical" evidence="8">
    <location>
        <begin position="20"/>
        <end position="40"/>
    </location>
</feature>
<dbReference type="PANTHER" id="PTHR23502:SF132">
    <property type="entry name" value="POLYAMINE TRANSPORTER 2-RELATED"/>
    <property type="match status" value="1"/>
</dbReference>
<proteinExistence type="inferred from homology"/>
<feature type="transmembrane region" description="Helical" evidence="8">
    <location>
        <begin position="347"/>
        <end position="372"/>
    </location>
</feature>
<dbReference type="InterPro" id="IPR011701">
    <property type="entry name" value="MFS"/>
</dbReference>
<organism evidence="11 12">
    <name type="scientific">Azospirillum brasilense</name>
    <dbReference type="NCBI Taxonomy" id="192"/>
    <lineage>
        <taxon>Bacteria</taxon>
        <taxon>Pseudomonadati</taxon>
        <taxon>Pseudomonadota</taxon>
        <taxon>Alphaproteobacteria</taxon>
        <taxon>Rhodospirillales</taxon>
        <taxon>Azospirillaceae</taxon>
        <taxon>Azospirillum</taxon>
    </lineage>
</organism>
<protein>
    <recommendedName>
        <fullName evidence="8">Bcr/CflA family efflux transporter</fullName>
    </recommendedName>
</protein>
<dbReference type="Proteomes" id="UP001277471">
    <property type="component" value="Unassembled WGS sequence"/>
</dbReference>
<feature type="domain" description="Major facilitator superfamily (MFS) profile" evidence="10">
    <location>
        <begin position="18"/>
        <end position="403"/>
    </location>
</feature>
<feature type="transmembrane region" description="Helical" evidence="8">
    <location>
        <begin position="84"/>
        <end position="103"/>
    </location>
</feature>
<feature type="transmembrane region" description="Helical" evidence="8">
    <location>
        <begin position="109"/>
        <end position="130"/>
    </location>
</feature>
<feature type="transmembrane region" description="Helical" evidence="8">
    <location>
        <begin position="257"/>
        <end position="276"/>
    </location>
</feature>
<keyword evidence="5 8" id="KW-0812">Transmembrane</keyword>
<keyword evidence="7 8" id="KW-0472">Membrane</keyword>
<comment type="similarity">
    <text evidence="2 8">Belongs to the major facilitator superfamily. Bcr/CmlA family.</text>
</comment>
<evidence type="ECO:0000256" key="9">
    <source>
        <dbReference type="SAM" id="MobiDB-lite"/>
    </source>
</evidence>
<dbReference type="Pfam" id="PF07690">
    <property type="entry name" value="MFS_1"/>
    <property type="match status" value="1"/>
</dbReference>
<keyword evidence="8" id="KW-0997">Cell inner membrane</keyword>
<feature type="transmembrane region" description="Helical" evidence="8">
    <location>
        <begin position="52"/>
        <end position="72"/>
    </location>
</feature>
<dbReference type="NCBIfam" id="TIGR00710">
    <property type="entry name" value="efflux_Bcr_CflA"/>
    <property type="match status" value="1"/>
</dbReference>
<evidence type="ECO:0000256" key="1">
    <source>
        <dbReference type="ARBA" id="ARBA00004651"/>
    </source>
</evidence>
<evidence type="ECO:0000256" key="7">
    <source>
        <dbReference type="ARBA" id="ARBA00023136"/>
    </source>
</evidence>
<evidence type="ECO:0000256" key="4">
    <source>
        <dbReference type="ARBA" id="ARBA00022475"/>
    </source>
</evidence>
<feature type="transmembrane region" description="Helical" evidence="8">
    <location>
        <begin position="314"/>
        <end position="335"/>
    </location>
</feature>
<keyword evidence="4" id="KW-1003">Cell membrane</keyword>
<evidence type="ECO:0000313" key="11">
    <source>
        <dbReference type="EMBL" id="MDX5953839.1"/>
    </source>
</evidence>
<evidence type="ECO:0000256" key="5">
    <source>
        <dbReference type="ARBA" id="ARBA00022692"/>
    </source>
</evidence>
<dbReference type="EMBL" id="JAWXYC010000004">
    <property type="protein sequence ID" value="MDX5953839.1"/>
    <property type="molecule type" value="Genomic_DNA"/>
</dbReference>
<dbReference type="PROSITE" id="PS50850">
    <property type="entry name" value="MFS"/>
    <property type="match status" value="1"/>
</dbReference>
<sequence length="464" mass="48203">MSRPPVQTDAPVMTETRTAVIGTLIVTLGPLSLALYTPALPMLVEAFQTTPAALKLTLSVYFFGFAFSQLACGPLSDAYGRRPVALGFFVTYVLGSVVAALSGSIEWLLVGRALQGIGAAAGIAISRAIVRDQFTGQRSARILNLIGLMLAIVPAVAPTLGGVILGTVGWHAIFVVMTLYGLAVLTVFAMGTAETNRTRDRSAARPGPVIRNYRTLLTDRRFMRAGLVLGTTLGGLYTMAALLPFVMIERVGLSPTVFGFAMLLQTGSYTLGATLAGRLLRRVDAMRLIPYGLACVAVGGLGFALAPLTGEPTVASVMGPTAVWAFGIALVMPGATSDALAGFPRMAGAASALIGFMQIGGGLAGTAVAALFADPYTATTAIMPGFAALSLLSYALLRVPASRRGHPAKPARPEDLEVAVDPVALVGAGGEEIEEALHQRAKRPRAGLKPSPLTRDGQSIPKSK</sequence>
<gene>
    <name evidence="11" type="ORF">SIM66_21925</name>
</gene>